<protein>
    <submittedName>
        <fullName evidence="8">Major facilitator superfamily domain, general substrate transporter</fullName>
    </submittedName>
</protein>
<feature type="transmembrane region" description="Helical" evidence="6">
    <location>
        <begin position="500"/>
        <end position="524"/>
    </location>
</feature>
<dbReference type="PANTHER" id="PTHR42718:SF10">
    <property type="entry name" value="TRANSPORTER, PUTATIVE (AFU_ORTHOLOGUE AFUA_8G06760)-RELATED"/>
    <property type="match status" value="1"/>
</dbReference>
<reference evidence="9" key="1">
    <citation type="journal article" date="2023" name="Mol. Phylogenet. Evol.">
        <title>Genome-scale phylogeny and comparative genomics of the fungal order Sordariales.</title>
        <authorList>
            <person name="Hensen N."/>
            <person name="Bonometti L."/>
            <person name="Westerberg I."/>
            <person name="Brannstrom I.O."/>
            <person name="Guillou S."/>
            <person name="Cros-Aarteil S."/>
            <person name="Calhoun S."/>
            <person name="Haridas S."/>
            <person name="Kuo A."/>
            <person name="Mondo S."/>
            <person name="Pangilinan J."/>
            <person name="Riley R."/>
            <person name="LaButti K."/>
            <person name="Andreopoulos B."/>
            <person name="Lipzen A."/>
            <person name="Chen C."/>
            <person name="Yan M."/>
            <person name="Daum C."/>
            <person name="Ng V."/>
            <person name="Clum A."/>
            <person name="Steindorff A."/>
            <person name="Ohm R.A."/>
            <person name="Martin F."/>
            <person name="Silar P."/>
            <person name="Natvig D.O."/>
            <person name="Lalanne C."/>
            <person name="Gautier V."/>
            <person name="Ament-Velasquez S.L."/>
            <person name="Kruys A."/>
            <person name="Hutchinson M.I."/>
            <person name="Powell A.J."/>
            <person name="Barry K."/>
            <person name="Miller A.N."/>
            <person name="Grigoriev I.V."/>
            <person name="Debuchy R."/>
            <person name="Gladieux P."/>
            <person name="Hiltunen Thoren M."/>
            <person name="Johannesson H."/>
        </authorList>
    </citation>
    <scope>NUCLEOTIDE SEQUENCE [LARGE SCALE GENOMIC DNA]</scope>
    <source>
        <strain evidence="9">CBS 340.73</strain>
    </source>
</reference>
<feature type="region of interest" description="Disordered" evidence="5">
    <location>
        <begin position="1"/>
        <end position="51"/>
    </location>
</feature>
<keyword evidence="2 6" id="KW-0812">Transmembrane</keyword>
<dbReference type="GO" id="GO:0016020">
    <property type="term" value="C:membrane"/>
    <property type="evidence" value="ECO:0007669"/>
    <property type="project" value="UniProtKB-SubCell"/>
</dbReference>
<evidence type="ECO:0000256" key="1">
    <source>
        <dbReference type="ARBA" id="ARBA00004141"/>
    </source>
</evidence>
<sequence length="583" mass="61484">MNPFAADAHTAGYGTLRRSRGPPSNFSSESSESAPSSSSSASSTCDNGDPEVFGSVPDPAATLLLPKPSTTPLIAVYDHHDDDWSLWRTVAIIFGLSGVTFSASVSTGLLTVGSPTIAADIKLPEHLLLWPSSAYSLACGCCLLLAGSVADRVGDRPINLLGSLTLCAFVLLQGFARSGTQLILFRTLQGVGVSMCLPTGVSIMTRSLPPGRARNIGFSCLGVAQPLGFSLGLVMEGAIEAAAHWSLGYYICAGILATFVVTNFFILPAVAKPYTDGVFDKKGWAETLRSLVEGIDWTGIAVSSVGLGLVSYTCAVLTENTDLLWQQPFKNMPALVLGLTLLVAVFPYWMAHQERMGKPALIPNSIWRGNRPFVAISVTVLLAWASLQSSELLASLFFQKVQQVTPLTASLRLLPSIVVGLVMNPLTGLCVQHFTAYKLLMAVSLIAAASPLIFALIDPSWSWWVAAFWAVALGPVSVDVLFTMAHLVITDVFPPHMHALAGAVFNTIAQLGTSLGMSLVAIVSSSVTRASDIPDKESPGALMVGYRAAFATCFVLMFLSAGTSLGLRGLGRLGTAAAARDGQ</sequence>
<feature type="transmembrane region" description="Helical" evidence="6">
    <location>
        <begin position="216"/>
        <end position="235"/>
    </location>
</feature>
<dbReference type="AlphaFoldDB" id="A0AAN6N6E0"/>
<dbReference type="Gene3D" id="1.20.1250.20">
    <property type="entry name" value="MFS general substrate transporter like domains"/>
    <property type="match status" value="2"/>
</dbReference>
<evidence type="ECO:0000313" key="8">
    <source>
        <dbReference type="EMBL" id="KAK3939386.1"/>
    </source>
</evidence>
<feature type="transmembrane region" description="Helical" evidence="6">
    <location>
        <begin position="247"/>
        <end position="270"/>
    </location>
</feature>
<dbReference type="Proteomes" id="UP001303473">
    <property type="component" value="Unassembled WGS sequence"/>
</dbReference>
<feature type="transmembrane region" description="Helical" evidence="6">
    <location>
        <begin position="544"/>
        <end position="567"/>
    </location>
</feature>
<evidence type="ECO:0000256" key="3">
    <source>
        <dbReference type="ARBA" id="ARBA00022989"/>
    </source>
</evidence>
<evidence type="ECO:0000259" key="7">
    <source>
        <dbReference type="PROSITE" id="PS50850"/>
    </source>
</evidence>
<evidence type="ECO:0000256" key="2">
    <source>
        <dbReference type="ARBA" id="ARBA00022692"/>
    </source>
</evidence>
<feature type="transmembrane region" description="Helical" evidence="6">
    <location>
        <begin position="86"/>
        <end position="107"/>
    </location>
</feature>
<accession>A0AAN6N6E0</accession>
<keyword evidence="3 6" id="KW-1133">Transmembrane helix</keyword>
<evidence type="ECO:0000256" key="5">
    <source>
        <dbReference type="SAM" id="MobiDB-lite"/>
    </source>
</evidence>
<dbReference type="Pfam" id="PF07690">
    <property type="entry name" value="MFS_1"/>
    <property type="match status" value="1"/>
</dbReference>
<dbReference type="InterPro" id="IPR020846">
    <property type="entry name" value="MFS_dom"/>
</dbReference>
<proteinExistence type="predicted"/>
<feature type="transmembrane region" description="Helical" evidence="6">
    <location>
        <begin position="291"/>
        <end position="312"/>
    </location>
</feature>
<feature type="transmembrane region" description="Helical" evidence="6">
    <location>
        <begin position="182"/>
        <end position="204"/>
    </location>
</feature>
<dbReference type="EMBL" id="MU853812">
    <property type="protein sequence ID" value="KAK3939386.1"/>
    <property type="molecule type" value="Genomic_DNA"/>
</dbReference>
<dbReference type="InterPro" id="IPR036259">
    <property type="entry name" value="MFS_trans_sf"/>
</dbReference>
<dbReference type="SUPFAM" id="SSF103473">
    <property type="entry name" value="MFS general substrate transporter"/>
    <property type="match status" value="1"/>
</dbReference>
<keyword evidence="4 6" id="KW-0472">Membrane</keyword>
<feature type="transmembrane region" description="Helical" evidence="6">
    <location>
        <begin position="127"/>
        <end position="146"/>
    </location>
</feature>
<comment type="subcellular location">
    <subcellularLocation>
        <location evidence="1">Membrane</location>
        <topology evidence="1">Multi-pass membrane protein</topology>
    </subcellularLocation>
</comment>
<evidence type="ECO:0000256" key="4">
    <source>
        <dbReference type="ARBA" id="ARBA00023136"/>
    </source>
</evidence>
<evidence type="ECO:0000313" key="9">
    <source>
        <dbReference type="Proteomes" id="UP001303473"/>
    </source>
</evidence>
<feature type="transmembrane region" description="Helical" evidence="6">
    <location>
        <begin position="372"/>
        <end position="389"/>
    </location>
</feature>
<dbReference type="InterPro" id="IPR011701">
    <property type="entry name" value="MFS"/>
</dbReference>
<feature type="transmembrane region" description="Helical" evidence="6">
    <location>
        <begin position="463"/>
        <end position="488"/>
    </location>
</feature>
<name>A0AAN6N6E0_9PEZI</name>
<feature type="compositionally biased region" description="Low complexity" evidence="5">
    <location>
        <begin position="27"/>
        <end position="43"/>
    </location>
</feature>
<dbReference type="GO" id="GO:0022857">
    <property type="term" value="F:transmembrane transporter activity"/>
    <property type="evidence" value="ECO:0007669"/>
    <property type="project" value="InterPro"/>
</dbReference>
<feature type="transmembrane region" description="Helical" evidence="6">
    <location>
        <begin position="439"/>
        <end position="457"/>
    </location>
</feature>
<feature type="domain" description="Major facilitator superfamily (MFS) profile" evidence="7">
    <location>
        <begin position="92"/>
        <end position="563"/>
    </location>
</feature>
<comment type="caution">
    <text evidence="8">The sequence shown here is derived from an EMBL/GenBank/DDBJ whole genome shotgun (WGS) entry which is preliminary data.</text>
</comment>
<evidence type="ECO:0000256" key="6">
    <source>
        <dbReference type="SAM" id="Phobius"/>
    </source>
</evidence>
<keyword evidence="9" id="KW-1185">Reference proteome</keyword>
<dbReference type="PROSITE" id="PS50850">
    <property type="entry name" value="MFS"/>
    <property type="match status" value="1"/>
</dbReference>
<dbReference type="PANTHER" id="PTHR42718">
    <property type="entry name" value="MAJOR FACILITATOR SUPERFAMILY MULTIDRUG TRANSPORTER MFSC"/>
    <property type="match status" value="1"/>
</dbReference>
<feature type="transmembrane region" description="Helical" evidence="6">
    <location>
        <begin position="409"/>
        <end position="427"/>
    </location>
</feature>
<feature type="transmembrane region" description="Helical" evidence="6">
    <location>
        <begin position="332"/>
        <end position="351"/>
    </location>
</feature>
<feature type="transmembrane region" description="Helical" evidence="6">
    <location>
        <begin position="158"/>
        <end position="176"/>
    </location>
</feature>
<organism evidence="8 9">
    <name type="scientific">Diplogelasinospora grovesii</name>
    <dbReference type="NCBI Taxonomy" id="303347"/>
    <lineage>
        <taxon>Eukaryota</taxon>
        <taxon>Fungi</taxon>
        <taxon>Dikarya</taxon>
        <taxon>Ascomycota</taxon>
        <taxon>Pezizomycotina</taxon>
        <taxon>Sordariomycetes</taxon>
        <taxon>Sordariomycetidae</taxon>
        <taxon>Sordariales</taxon>
        <taxon>Diplogelasinosporaceae</taxon>
        <taxon>Diplogelasinospora</taxon>
    </lineage>
</organism>
<gene>
    <name evidence="8" type="ORF">QBC46DRAFT_388086</name>
</gene>